<dbReference type="Proteomes" id="UP000050640">
    <property type="component" value="Unplaced"/>
</dbReference>
<reference evidence="3" key="1">
    <citation type="submission" date="2017-02" db="UniProtKB">
        <authorList>
            <consortium name="WormBaseParasite"/>
        </authorList>
    </citation>
    <scope>IDENTIFICATION</scope>
</reference>
<proteinExistence type="predicted"/>
<accession>A0A0R3RI32</accession>
<organism evidence="2 3">
    <name type="scientific">Elaeophora elaphi</name>
    <dbReference type="NCBI Taxonomy" id="1147741"/>
    <lineage>
        <taxon>Eukaryota</taxon>
        <taxon>Metazoa</taxon>
        <taxon>Ecdysozoa</taxon>
        <taxon>Nematoda</taxon>
        <taxon>Chromadorea</taxon>
        <taxon>Rhabditida</taxon>
        <taxon>Spirurina</taxon>
        <taxon>Spiruromorpha</taxon>
        <taxon>Filarioidea</taxon>
        <taxon>Onchocercidae</taxon>
        <taxon>Elaeophora</taxon>
    </lineage>
</organism>
<name>A0A0R3RI32_9BILA</name>
<keyword evidence="1" id="KW-0175">Coiled coil</keyword>
<dbReference type="STRING" id="1147741.A0A0R3RI32"/>
<protein>
    <submittedName>
        <fullName evidence="3">RING-type E3 ubiquitin transferase</fullName>
    </submittedName>
</protein>
<dbReference type="AlphaFoldDB" id="A0A0R3RI32"/>
<dbReference type="WBParaSite" id="EEL_0000113901-mRNA-1">
    <property type="protein sequence ID" value="EEL_0000113901-mRNA-1"/>
    <property type="gene ID" value="EEL_0000113901"/>
</dbReference>
<feature type="coiled-coil region" evidence="1">
    <location>
        <begin position="181"/>
        <end position="235"/>
    </location>
</feature>
<sequence length="260" mass="30634">LFKNYIKCIFFKRIVKLLFKFIQFYNFQDTLASSFHEYRASPPQFQLQRLLDAFEKEQKSFNDESTRSVRALEERCRQFADNQAILQVRLLEKDSEIELLKAQLSTRTTSDEQLRLMRTKFDSELLESKSKSDQIRVLTEQAEIVKKQHENEIREKDKCISELFSKLKAAEDASKPAFEKTANLQNEIDELKQKLAEKEADLKKCGNCYDEMRKAEQLIEQIRLERDEVRSTLNKIPTCVICLDKRVCLSGFTIILEKIK</sequence>
<keyword evidence="2" id="KW-1185">Reference proteome</keyword>
<evidence type="ECO:0000256" key="1">
    <source>
        <dbReference type="SAM" id="Coils"/>
    </source>
</evidence>
<evidence type="ECO:0000313" key="3">
    <source>
        <dbReference type="WBParaSite" id="EEL_0000113901-mRNA-1"/>
    </source>
</evidence>
<evidence type="ECO:0000313" key="2">
    <source>
        <dbReference type="Proteomes" id="UP000050640"/>
    </source>
</evidence>